<feature type="compositionally biased region" description="Pro residues" evidence="1">
    <location>
        <begin position="40"/>
        <end position="54"/>
    </location>
</feature>
<evidence type="ECO:0000313" key="2">
    <source>
        <dbReference type="EMBL" id="RJX38593.1"/>
    </source>
</evidence>
<evidence type="ECO:0000256" key="1">
    <source>
        <dbReference type="SAM" id="MobiDB-lite"/>
    </source>
</evidence>
<accession>A0A3A6PRY8</accession>
<comment type="caution">
    <text evidence="2">The sequence shown here is derived from an EMBL/GenBank/DDBJ whole genome shotgun (WGS) entry which is preliminary data.</text>
</comment>
<evidence type="ECO:0000313" key="3">
    <source>
        <dbReference type="Proteomes" id="UP000267798"/>
    </source>
</evidence>
<feature type="region of interest" description="Disordered" evidence="1">
    <location>
        <begin position="40"/>
        <end position="72"/>
    </location>
</feature>
<dbReference type="AlphaFoldDB" id="A0A3A6PRY8"/>
<proteinExistence type="predicted"/>
<gene>
    <name evidence="2" type="ORF">D3P09_13630</name>
</gene>
<protein>
    <submittedName>
        <fullName evidence="2">Uncharacterized protein</fullName>
    </submittedName>
</protein>
<organism evidence="2 3">
    <name type="scientific">Paenibacillus pinisoli</name>
    <dbReference type="NCBI Taxonomy" id="1276110"/>
    <lineage>
        <taxon>Bacteria</taxon>
        <taxon>Bacillati</taxon>
        <taxon>Bacillota</taxon>
        <taxon>Bacilli</taxon>
        <taxon>Bacillales</taxon>
        <taxon>Paenibacillaceae</taxon>
        <taxon>Paenibacillus</taxon>
    </lineage>
</organism>
<keyword evidence="3" id="KW-1185">Reference proteome</keyword>
<dbReference type="EMBL" id="QXQB01000003">
    <property type="protein sequence ID" value="RJX38593.1"/>
    <property type="molecule type" value="Genomic_DNA"/>
</dbReference>
<name>A0A3A6PRY8_9BACL</name>
<dbReference type="Proteomes" id="UP000267798">
    <property type="component" value="Unassembled WGS sequence"/>
</dbReference>
<sequence length="72" mass="6899">MQRRIAPGSTASRDADCCCGTNDGGGEVGAICWPGGPGVGPGPCPGGPGGPPGGPKGGPNGGRNDMISLQFY</sequence>
<reference evidence="2 3" key="1">
    <citation type="submission" date="2018-09" db="EMBL/GenBank/DDBJ databases">
        <title>Paenibacillus aracenensis nov. sp. isolated from a cave in southern Spain.</title>
        <authorList>
            <person name="Jurado V."/>
            <person name="Gutierrez-Patricio S."/>
            <person name="Gonzalez-Pimentel J.L."/>
            <person name="Miller A.Z."/>
            <person name="Laiz L."/>
            <person name="Saiz-Jimenez C."/>
        </authorList>
    </citation>
    <scope>NUCLEOTIDE SEQUENCE [LARGE SCALE GENOMIC DNA]</scope>
    <source>
        <strain evidence="2 3">JCM 19203</strain>
    </source>
</reference>